<dbReference type="AlphaFoldDB" id="A0A0D2GF44"/>
<dbReference type="STRING" id="5601.A0A0D2GF44"/>
<keyword evidence="1" id="KW-1133">Transmembrane helix</keyword>
<feature type="transmembrane region" description="Helical" evidence="1">
    <location>
        <begin position="7"/>
        <end position="32"/>
    </location>
</feature>
<gene>
    <name evidence="2" type="ORF">PV04_03053</name>
</gene>
<organism evidence="2 3">
    <name type="scientific">Phialophora macrospora</name>
    <dbReference type="NCBI Taxonomy" id="1851006"/>
    <lineage>
        <taxon>Eukaryota</taxon>
        <taxon>Fungi</taxon>
        <taxon>Dikarya</taxon>
        <taxon>Ascomycota</taxon>
        <taxon>Pezizomycotina</taxon>
        <taxon>Eurotiomycetes</taxon>
        <taxon>Chaetothyriomycetidae</taxon>
        <taxon>Chaetothyriales</taxon>
        <taxon>Herpotrichiellaceae</taxon>
        <taxon>Phialophora</taxon>
    </lineage>
</organism>
<keyword evidence="3" id="KW-1185">Reference proteome</keyword>
<reference evidence="2 3" key="1">
    <citation type="submission" date="2015-01" db="EMBL/GenBank/DDBJ databases">
        <title>The Genome Sequence of Capronia semiimmersa CBS27337.</title>
        <authorList>
            <consortium name="The Broad Institute Genomics Platform"/>
            <person name="Cuomo C."/>
            <person name="de Hoog S."/>
            <person name="Gorbushina A."/>
            <person name="Stielow B."/>
            <person name="Teixiera M."/>
            <person name="Abouelleil A."/>
            <person name="Chapman S.B."/>
            <person name="Priest M."/>
            <person name="Young S.K."/>
            <person name="Wortman J."/>
            <person name="Nusbaum C."/>
            <person name="Birren B."/>
        </authorList>
    </citation>
    <scope>NUCLEOTIDE SEQUENCE [LARGE SCALE GENOMIC DNA]</scope>
    <source>
        <strain evidence="2 3">CBS 27337</strain>
    </source>
</reference>
<dbReference type="EMBL" id="KN846957">
    <property type="protein sequence ID" value="KIW70814.1"/>
    <property type="molecule type" value="Genomic_DNA"/>
</dbReference>
<dbReference type="Proteomes" id="UP000054266">
    <property type="component" value="Unassembled WGS sequence"/>
</dbReference>
<name>A0A0D2GF44_9EURO</name>
<sequence length="616" mass="69899">MANASDIITYIGVPLAVLGVLPILYTFMLSVLTQRRIRSLLVHHGHRPVSTTRPHEGFTLRSSPMTSMVEVELPRYTIAPLDRHEEEYWTGTNEGLEAGEEHHHLLERGDRAESTLSMIEEGRVRGFLRGGSWRAFHWRKLIVGRKLYRIQYEDELREPPAEVGFEELVLFLLDWGAVPDSMGWEKLRSGGLWTPSGTVLLRKMDSEEDDGEEKRRQKRNDWVLRTSVPDESDGILSLTIRWTRDDVAGSVAEMRGAASLPPGWARLKQPALLEPNDTRAENEKDLPARIEELKSAHKHSMSSTSFRFHANDNRIQRLLWENNSVETGFVCEPFRHYEQSTAGLWFTCAASALLSHRQSGGLWAFELPSEIKTFVRKDSIPCGVMVTLGLLPAQDAPEWSSEGDSRNEALERGRLHHQKFTARLAAERLEASMPPEQARIHRANRQAKEFQEVHNEMVASTMARREREERMIRDAIASPRMSIKKVAETCLVWLIERGEVGREWTVEQVAEAVLYLIVVDLQGHPKEAEEGQNEEPGDAMRIVGILDEWMSWAIVGGMKKQQYHMLEGQKDKVALCLAVSLVAVIAESLNSSSAGMGRVGLDMLECLRLWRKVRLG</sequence>
<dbReference type="HOGENOM" id="CLU_035045_0_0_1"/>
<keyword evidence="1" id="KW-0472">Membrane</keyword>
<protein>
    <submittedName>
        <fullName evidence="2">Uncharacterized protein</fullName>
    </submittedName>
</protein>
<accession>A0A0D2GF44</accession>
<evidence type="ECO:0000256" key="1">
    <source>
        <dbReference type="SAM" id="Phobius"/>
    </source>
</evidence>
<evidence type="ECO:0000313" key="3">
    <source>
        <dbReference type="Proteomes" id="UP000054266"/>
    </source>
</evidence>
<evidence type="ECO:0000313" key="2">
    <source>
        <dbReference type="EMBL" id="KIW70814.1"/>
    </source>
</evidence>
<keyword evidence="1" id="KW-0812">Transmembrane</keyword>
<proteinExistence type="predicted"/>